<dbReference type="PROSITE" id="PS01058">
    <property type="entry name" value="SAICAR_SYNTHETASE_2"/>
    <property type="match status" value="1"/>
</dbReference>
<dbReference type="NCBIfam" id="NF010568">
    <property type="entry name" value="PRK13961.1"/>
    <property type="match status" value="1"/>
</dbReference>
<dbReference type="PANTHER" id="PTHR43700">
    <property type="entry name" value="PHOSPHORIBOSYLAMINOIMIDAZOLE-SUCCINOCARBOXAMIDE SYNTHASE"/>
    <property type="match status" value="1"/>
</dbReference>
<comment type="caution">
    <text evidence="10">The sequence shown here is derived from an EMBL/GenBank/DDBJ whole genome shotgun (WGS) entry which is preliminary data.</text>
</comment>
<name>A0A831X142_9BACT</name>
<comment type="pathway">
    <text evidence="1 8">Purine metabolism; IMP biosynthesis via de novo pathway; 5-amino-1-(5-phospho-D-ribosyl)imidazole-4-carboxamide from 5-amino-1-(5-phospho-D-ribosyl)imidazole-4-carboxylate: step 1/2.</text>
</comment>
<dbReference type="GO" id="GO:0006189">
    <property type="term" value="P:'de novo' IMP biosynthetic process"/>
    <property type="evidence" value="ECO:0007669"/>
    <property type="project" value="UniProtKB-UniRule"/>
</dbReference>
<reference evidence="10" key="1">
    <citation type="journal article" date="2020" name="mSystems">
        <title>Genome- and Community-Level Interaction Insights into Carbon Utilization and Element Cycling Functions of Hydrothermarchaeota in Hydrothermal Sediment.</title>
        <authorList>
            <person name="Zhou Z."/>
            <person name="Liu Y."/>
            <person name="Xu W."/>
            <person name="Pan J."/>
            <person name="Luo Z.H."/>
            <person name="Li M."/>
        </authorList>
    </citation>
    <scope>NUCLEOTIDE SEQUENCE [LARGE SCALE GENOMIC DNA]</scope>
    <source>
        <strain evidence="10">SpSt-210</strain>
    </source>
</reference>
<dbReference type="Gene3D" id="3.30.470.20">
    <property type="entry name" value="ATP-grasp fold, B domain"/>
    <property type="match status" value="1"/>
</dbReference>
<evidence type="ECO:0000256" key="6">
    <source>
        <dbReference type="ARBA" id="ARBA00022840"/>
    </source>
</evidence>
<evidence type="ECO:0000256" key="1">
    <source>
        <dbReference type="ARBA" id="ARBA00004672"/>
    </source>
</evidence>
<dbReference type="GO" id="GO:0004639">
    <property type="term" value="F:phosphoribosylaminoimidazolesuccinocarboxamide synthase activity"/>
    <property type="evidence" value="ECO:0007669"/>
    <property type="project" value="UniProtKB-UniRule"/>
</dbReference>
<dbReference type="CDD" id="cd01414">
    <property type="entry name" value="SAICAR_synt_Sc"/>
    <property type="match status" value="1"/>
</dbReference>
<dbReference type="FunFam" id="3.30.470.20:FF:000015">
    <property type="entry name" value="Phosphoribosylaminoimidazole-succinocarboxamide synthase"/>
    <property type="match status" value="1"/>
</dbReference>
<dbReference type="NCBIfam" id="TIGR00081">
    <property type="entry name" value="purC"/>
    <property type="match status" value="1"/>
</dbReference>
<proteinExistence type="inferred from homology"/>
<dbReference type="PANTHER" id="PTHR43700:SF1">
    <property type="entry name" value="PHOSPHORIBOSYLAMINOIMIDAZOLE-SUCCINOCARBOXAMIDE SYNTHASE"/>
    <property type="match status" value="1"/>
</dbReference>
<comment type="catalytic activity">
    <reaction evidence="7 8">
        <text>5-amino-1-(5-phospho-D-ribosyl)imidazole-4-carboxylate + L-aspartate + ATP = (2S)-2-[5-amino-1-(5-phospho-beta-D-ribosyl)imidazole-4-carboxamido]succinate + ADP + phosphate + 2 H(+)</text>
        <dbReference type="Rhea" id="RHEA:22628"/>
        <dbReference type="ChEBI" id="CHEBI:15378"/>
        <dbReference type="ChEBI" id="CHEBI:29991"/>
        <dbReference type="ChEBI" id="CHEBI:30616"/>
        <dbReference type="ChEBI" id="CHEBI:43474"/>
        <dbReference type="ChEBI" id="CHEBI:58443"/>
        <dbReference type="ChEBI" id="CHEBI:77657"/>
        <dbReference type="ChEBI" id="CHEBI:456216"/>
        <dbReference type="EC" id="6.3.2.6"/>
    </reaction>
</comment>
<evidence type="ECO:0000256" key="5">
    <source>
        <dbReference type="ARBA" id="ARBA00022755"/>
    </source>
</evidence>
<dbReference type="InterPro" id="IPR018236">
    <property type="entry name" value="SAICAR_synthetase_CS"/>
</dbReference>
<dbReference type="SUPFAM" id="SSF56104">
    <property type="entry name" value="SAICAR synthase-like"/>
    <property type="match status" value="1"/>
</dbReference>
<evidence type="ECO:0000256" key="7">
    <source>
        <dbReference type="ARBA" id="ARBA00048475"/>
    </source>
</evidence>
<dbReference type="UniPathway" id="UPA00074">
    <property type="reaction ID" value="UER00131"/>
</dbReference>
<dbReference type="InterPro" id="IPR001636">
    <property type="entry name" value="SAICAR_synth"/>
</dbReference>
<keyword evidence="4 8" id="KW-0547">Nucleotide-binding</keyword>
<evidence type="ECO:0000256" key="4">
    <source>
        <dbReference type="ARBA" id="ARBA00022741"/>
    </source>
</evidence>
<dbReference type="EMBL" id="DSIY01000090">
    <property type="protein sequence ID" value="HEG90596.1"/>
    <property type="molecule type" value="Genomic_DNA"/>
</dbReference>
<feature type="domain" description="SAICAR synthetase/ADE2 N-terminal" evidence="9">
    <location>
        <begin position="17"/>
        <end position="266"/>
    </location>
</feature>
<keyword evidence="3 8" id="KW-0436">Ligase</keyword>
<comment type="similarity">
    <text evidence="2 8">Belongs to the SAICAR synthetase family.</text>
</comment>
<evidence type="ECO:0000256" key="2">
    <source>
        <dbReference type="ARBA" id="ARBA00010190"/>
    </source>
</evidence>
<protein>
    <recommendedName>
        <fullName evidence="8">Phosphoribosylaminoimidazole-succinocarboxamide synthase</fullName>
        <ecNumber evidence="8">6.3.2.6</ecNumber>
    </recommendedName>
    <alternativeName>
        <fullName evidence="8">SAICAR synthetase</fullName>
    </alternativeName>
</protein>
<evidence type="ECO:0000259" key="9">
    <source>
        <dbReference type="Pfam" id="PF01259"/>
    </source>
</evidence>
<dbReference type="AlphaFoldDB" id="A0A831X142"/>
<dbReference type="InterPro" id="IPR028923">
    <property type="entry name" value="SAICAR_synt/ADE2_N"/>
</dbReference>
<sequence length="302" mass="34273">MTARAVLEVEIPELPRFRRGKVRETFDLGDRLLMVATDRLSAFDVVLPTGIPGKGVVLTQLSRFWFGWFGTRIRSHYVTTDLSNLPPAVQRHRAVLEGRSMIVRRAERIDVECVARGYLSGSAWAEYRERGTVAGQRLPAGLVESDRLPEPLFTPAVKAESGHDRNISFAELVDLVGEELATRLREETLAIYRAAERYALDRGVIIADTKLEFGWIDGELAVIDELLTPDSSRFWDAERYSPGRAQPSFDKQFVRDWLLSSGWNREPPGPALPDDVVEATRRRYFEAYERLTGQVLRLPDDE</sequence>
<dbReference type="GO" id="GO:0005737">
    <property type="term" value="C:cytoplasm"/>
    <property type="evidence" value="ECO:0007669"/>
    <property type="project" value="TreeGrafter"/>
</dbReference>
<evidence type="ECO:0000256" key="8">
    <source>
        <dbReference type="HAMAP-Rule" id="MF_00137"/>
    </source>
</evidence>
<accession>A0A831X142</accession>
<keyword evidence="6 8" id="KW-0067">ATP-binding</keyword>
<keyword evidence="5 8" id="KW-0658">Purine biosynthesis</keyword>
<dbReference type="EC" id="6.3.2.6" evidence="8"/>
<organism evidence="10">
    <name type="scientific">Thermorudis peleae</name>
    <dbReference type="NCBI Taxonomy" id="1382356"/>
    <lineage>
        <taxon>Bacteria</taxon>
        <taxon>Pseudomonadati</taxon>
        <taxon>Thermomicrobiota</taxon>
        <taxon>Thermomicrobia</taxon>
        <taxon>Thermomicrobia incertae sedis</taxon>
        <taxon>Thermorudis</taxon>
    </lineage>
</organism>
<dbReference type="HAMAP" id="MF_00137">
    <property type="entry name" value="SAICAR_synth"/>
    <property type="match status" value="1"/>
</dbReference>
<gene>
    <name evidence="8" type="primary">purC</name>
    <name evidence="10" type="ORF">ENP34_04015</name>
</gene>
<dbReference type="Gene3D" id="3.30.200.20">
    <property type="entry name" value="Phosphorylase Kinase, domain 1"/>
    <property type="match status" value="1"/>
</dbReference>
<dbReference type="GO" id="GO:0005524">
    <property type="term" value="F:ATP binding"/>
    <property type="evidence" value="ECO:0007669"/>
    <property type="project" value="UniProtKB-KW"/>
</dbReference>
<evidence type="ECO:0000256" key="3">
    <source>
        <dbReference type="ARBA" id="ARBA00022598"/>
    </source>
</evidence>
<dbReference type="Pfam" id="PF01259">
    <property type="entry name" value="SAICAR_synt"/>
    <property type="match status" value="1"/>
</dbReference>
<evidence type="ECO:0000313" key="10">
    <source>
        <dbReference type="EMBL" id="HEG90596.1"/>
    </source>
</evidence>